<feature type="domain" description="DUF58" evidence="2">
    <location>
        <begin position="73"/>
        <end position="292"/>
    </location>
</feature>
<evidence type="ECO:0000259" key="2">
    <source>
        <dbReference type="Pfam" id="PF01882"/>
    </source>
</evidence>
<dbReference type="Proteomes" id="UP000295707">
    <property type="component" value="Unassembled WGS sequence"/>
</dbReference>
<dbReference type="InterPro" id="IPR036465">
    <property type="entry name" value="vWFA_dom_sf"/>
</dbReference>
<reference evidence="3 4" key="1">
    <citation type="submission" date="2019-03" db="EMBL/GenBank/DDBJ databases">
        <title>Genomic Encyclopedia of Type Strains, Phase IV (KMG-IV): sequencing the most valuable type-strain genomes for metagenomic binning, comparative biology and taxonomic classification.</title>
        <authorList>
            <person name="Goeker M."/>
        </authorList>
    </citation>
    <scope>NUCLEOTIDE SEQUENCE [LARGE SCALE GENOMIC DNA]</scope>
    <source>
        <strain evidence="3 4">DSM 19610</strain>
    </source>
</reference>
<evidence type="ECO:0000256" key="1">
    <source>
        <dbReference type="SAM" id="MobiDB-lite"/>
    </source>
</evidence>
<dbReference type="Pfam" id="PF01882">
    <property type="entry name" value="DUF58"/>
    <property type="match status" value="1"/>
</dbReference>
<name>A0A4R1HEV8_9GAMM</name>
<feature type="compositionally biased region" description="Basic and acidic residues" evidence="1">
    <location>
        <begin position="1"/>
        <end position="11"/>
    </location>
</feature>
<organism evidence="3 4">
    <name type="scientific">Thiogranum longum</name>
    <dbReference type="NCBI Taxonomy" id="1537524"/>
    <lineage>
        <taxon>Bacteria</taxon>
        <taxon>Pseudomonadati</taxon>
        <taxon>Pseudomonadota</taxon>
        <taxon>Gammaproteobacteria</taxon>
        <taxon>Chromatiales</taxon>
        <taxon>Ectothiorhodospiraceae</taxon>
        <taxon>Thiogranum</taxon>
    </lineage>
</organism>
<sequence>MLSHLFSREMPQEPASGAVDTRTSNVVQADTNELIQLRLAARNLTLDSSKPARSVLAGAHRSRFRGRGMDYLESRGYQPGDDIRNMDWRVTARSGHPHVKVYEEERERPVVSLVDLSPGMFFATRGAFKSVVAARAAALIGWATVRHGDRCGALLFNGGHHELRPMGGQRGVLRLIRALVPATDPSRGMVLTHNDDNHLNGALERLRRVARPGSLVFILSDFYAINNDTHRHLKELRKHNDVVACQIFDVLETEPPPPGRYPVTNGEQTSILDVSQREQRERYARYFAHHHHAVRELMQQCAIPLLRISTTDNVADSLRNGLANSGRAVTPAVGESAA</sequence>
<protein>
    <submittedName>
        <fullName evidence="3">Uncharacterized protein DUF58</fullName>
    </submittedName>
</protein>
<feature type="region of interest" description="Disordered" evidence="1">
    <location>
        <begin position="1"/>
        <end position="22"/>
    </location>
</feature>
<gene>
    <name evidence="3" type="ORF">DFR30_1142</name>
</gene>
<dbReference type="AlphaFoldDB" id="A0A4R1HEV8"/>
<keyword evidence="4" id="KW-1185">Reference proteome</keyword>
<comment type="caution">
    <text evidence="3">The sequence shown here is derived from an EMBL/GenBank/DDBJ whole genome shotgun (WGS) entry which is preliminary data.</text>
</comment>
<dbReference type="EMBL" id="SMFX01000001">
    <property type="protein sequence ID" value="TCK17889.1"/>
    <property type="molecule type" value="Genomic_DNA"/>
</dbReference>
<evidence type="ECO:0000313" key="4">
    <source>
        <dbReference type="Proteomes" id="UP000295707"/>
    </source>
</evidence>
<evidence type="ECO:0000313" key="3">
    <source>
        <dbReference type="EMBL" id="TCK17889.1"/>
    </source>
</evidence>
<dbReference type="OrthoDB" id="9776116at2"/>
<dbReference type="PANTHER" id="PTHR33608:SF12">
    <property type="entry name" value="DUF58 DOMAIN-CONTAINING PROTEIN"/>
    <property type="match status" value="1"/>
</dbReference>
<dbReference type="PANTHER" id="PTHR33608">
    <property type="entry name" value="BLL2464 PROTEIN"/>
    <property type="match status" value="1"/>
</dbReference>
<dbReference type="InterPro" id="IPR002881">
    <property type="entry name" value="DUF58"/>
</dbReference>
<dbReference type="SUPFAM" id="SSF53300">
    <property type="entry name" value="vWA-like"/>
    <property type="match status" value="1"/>
</dbReference>
<accession>A0A4R1HEV8</accession>
<proteinExistence type="predicted"/>